<gene>
    <name evidence="1" type="ORF">FRX31_031612</name>
</gene>
<organism evidence="1 2">
    <name type="scientific">Thalictrum thalictroides</name>
    <name type="common">Rue-anemone</name>
    <name type="synonym">Anemone thalictroides</name>
    <dbReference type="NCBI Taxonomy" id="46969"/>
    <lineage>
        <taxon>Eukaryota</taxon>
        <taxon>Viridiplantae</taxon>
        <taxon>Streptophyta</taxon>
        <taxon>Embryophyta</taxon>
        <taxon>Tracheophyta</taxon>
        <taxon>Spermatophyta</taxon>
        <taxon>Magnoliopsida</taxon>
        <taxon>Ranunculales</taxon>
        <taxon>Ranunculaceae</taxon>
        <taxon>Thalictroideae</taxon>
        <taxon>Thalictrum</taxon>
    </lineage>
</organism>
<evidence type="ECO:0000313" key="2">
    <source>
        <dbReference type="Proteomes" id="UP000554482"/>
    </source>
</evidence>
<dbReference type="AlphaFoldDB" id="A0A7J6V3H3"/>
<name>A0A7J6V3H3_THATH</name>
<protein>
    <submittedName>
        <fullName evidence="1">Uncharacterized protein</fullName>
    </submittedName>
</protein>
<sequence>MDLQINALKAWKDEILVVLHSEFALDLSRAVESAEIWNIISLSGGGMYLSKKSSWWEKGRLTRGPWLSINQRLVIGGREMHSTFFSFIMEISDQELMKCQNDVPSTTE</sequence>
<accession>A0A7J6V3H3</accession>
<reference evidence="1 2" key="1">
    <citation type="submission" date="2020-06" db="EMBL/GenBank/DDBJ databases">
        <title>Transcriptomic and genomic resources for Thalictrum thalictroides and T. hernandezii: Facilitating candidate gene discovery in an emerging model plant lineage.</title>
        <authorList>
            <person name="Arias T."/>
            <person name="Riano-Pachon D.M."/>
            <person name="Di Stilio V.S."/>
        </authorList>
    </citation>
    <scope>NUCLEOTIDE SEQUENCE [LARGE SCALE GENOMIC DNA]</scope>
    <source>
        <strain evidence="2">cv. WT478/WT964</strain>
        <tissue evidence="1">Leaves</tissue>
    </source>
</reference>
<evidence type="ECO:0000313" key="1">
    <source>
        <dbReference type="EMBL" id="KAF5178800.1"/>
    </source>
</evidence>
<dbReference type="EMBL" id="JABWDY010039585">
    <property type="protein sequence ID" value="KAF5178800.1"/>
    <property type="molecule type" value="Genomic_DNA"/>
</dbReference>
<comment type="caution">
    <text evidence="1">The sequence shown here is derived from an EMBL/GenBank/DDBJ whole genome shotgun (WGS) entry which is preliminary data.</text>
</comment>
<dbReference type="Proteomes" id="UP000554482">
    <property type="component" value="Unassembled WGS sequence"/>
</dbReference>
<proteinExistence type="predicted"/>
<keyword evidence="2" id="KW-1185">Reference proteome</keyword>